<dbReference type="PROSITE" id="PS50885">
    <property type="entry name" value="HAMP"/>
    <property type="match status" value="1"/>
</dbReference>
<accession>A0A402B0V4</accession>
<keyword evidence="10" id="KW-0902">Two-component regulatory system</keyword>
<keyword evidence="7 12" id="KW-0812">Transmembrane</keyword>
<dbReference type="InterPro" id="IPR003660">
    <property type="entry name" value="HAMP_dom"/>
</dbReference>
<comment type="catalytic activity">
    <reaction evidence="1">
        <text>ATP + protein L-histidine = ADP + protein N-phospho-L-histidine.</text>
        <dbReference type="EC" id="2.7.13.3"/>
    </reaction>
</comment>
<dbReference type="CDD" id="cd06225">
    <property type="entry name" value="HAMP"/>
    <property type="match status" value="1"/>
</dbReference>
<keyword evidence="6" id="KW-0808">Transferase</keyword>
<evidence type="ECO:0000256" key="9">
    <source>
        <dbReference type="ARBA" id="ARBA00022989"/>
    </source>
</evidence>
<dbReference type="Pfam" id="PF07730">
    <property type="entry name" value="HisKA_3"/>
    <property type="match status" value="1"/>
</dbReference>
<dbReference type="AlphaFoldDB" id="A0A402B0V4"/>
<sequence>MPSIARFSSTFYRLRWKPTFSYTIVTVLSLLVTFVLLLALTIWLFFNVLSNATVLAPQLAQQAPVAALFFDHGQANGKQVTRWVHTVYPQSYRVYHGFLAVVDLKGQVVAADSTETAPTTATLTHQLGSQAYGRLHQVLESSNTTDTSTTTLNLSGQSVILVPIRQPDDHTLQGVLVWNITQNPLAMNNMLYLSLAIEISLIALIFCVIFTIIGTFFGFFTARGFTRRLERLSAVVERWSQGNFQHEILDTSRDELGQVARQLNQMAQQLQSVFFTQRKLAVLEERNRLARELHDSVKQQVFSASMQLSTADSVIEQDTTSAQKHIQLAESLIDHVQQELASVIHALRPVDLERKSLELALTEYVRGWEQQTGIRTALSIDPLPAISPELETACYRVTQEALSNVARHSGARVVTVRLQSVRNLVTLNIHDNGHGFQVDNKQESGIGLQSMSERVEKLHGSLEISSDKRNGTTISVTYPLNEEQS</sequence>
<comment type="subcellular location">
    <subcellularLocation>
        <location evidence="2">Cell membrane</location>
        <topology evidence="2">Multi-pass membrane protein</topology>
    </subcellularLocation>
</comment>
<comment type="caution">
    <text evidence="15">The sequence shown here is derived from an EMBL/GenBank/DDBJ whole genome shotgun (WGS) entry which is preliminary data.</text>
</comment>
<evidence type="ECO:0000256" key="6">
    <source>
        <dbReference type="ARBA" id="ARBA00022679"/>
    </source>
</evidence>
<name>A0A402B0V4_9CHLR</name>
<dbReference type="PANTHER" id="PTHR24421">
    <property type="entry name" value="NITRATE/NITRITE SENSOR PROTEIN NARX-RELATED"/>
    <property type="match status" value="1"/>
</dbReference>
<keyword evidence="16" id="KW-1185">Reference proteome</keyword>
<keyword evidence="5" id="KW-0597">Phosphoprotein</keyword>
<feature type="transmembrane region" description="Helical" evidence="12">
    <location>
        <begin position="191"/>
        <end position="222"/>
    </location>
</feature>
<dbReference type="SMART" id="SM00304">
    <property type="entry name" value="HAMP"/>
    <property type="match status" value="1"/>
</dbReference>
<reference evidence="16" key="1">
    <citation type="submission" date="2018-12" db="EMBL/GenBank/DDBJ databases">
        <title>Tengunoibacter tsumagoiensis gen. nov., sp. nov., Dictyobacter kobayashii sp. nov., D. alpinus sp. nov., and D. joshuensis sp. nov. and description of Dictyobacteraceae fam. nov. within the order Ktedonobacterales isolated from Tengu-no-mugimeshi.</title>
        <authorList>
            <person name="Wang C.M."/>
            <person name="Zheng Y."/>
            <person name="Sakai Y."/>
            <person name="Toyoda A."/>
            <person name="Minakuchi Y."/>
            <person name="Abe K."/>
            <person name="Yokota A."/>
            <person name="Yabe S."/>
        </authorList>
    </citation>
    <scope>NUCLEOTIDE SEQUENCE [LARGE SCALE GENOMIC DNA]</scope>
    <source>
        <strain evidence="16">Uno16</strain>
    </source>
</reference>
<dbReference type="EC" id="2.7.13.3" evidence="3"/>
<dbReference type="SMART" id="SM00387">
    <property type="entry name" value="HATPase_c"/>
    <property type="match status" value="1"/>
</dbReference>
<dbReference type="Gene3D" id="6.10.340.10">
    <property type="match status" value="1"/>
</dbReference>
<evidence type="ECO:0000313" key="15">
    <source>
        <dbReference type="EMBL" id="GCE24968.1"/>
    </source>
</evidence>
<dbReference type="OrthoDB" id="9781904at2"/>
<evidence type="ECO:0000256" key="11">
    <source>
        <dbReference type="ARBA" id="ARBA00023136"/>
    </source>
</evidence>
<dbReference type="Gene3D" id="3.30.565.10">
    <property type="entry name" value="Histidine kinase-like ATPase, C-terminal domain"/>
    <property type="match status" value="1"/>
</dbReference>
<dbReference type="GO" id="GO:0046983">
    <property type="term" value="F:protein dimerization activity"/>
    <property type="evidence" value="ECO:0007669"/>
    <property type="project" value="InterPro"/>
</dbReference>
<keyword evidence="9 12" id="KW-1133">Transmembrane helix</keyword>
<dbReference type="InterPro" id="IPR011712">
    <property type="entry name" value="Sig_transdc_His_kin_sub3_dim/P"/>
</dbReference>
<evidence type="ECO:0000256" key="7">
    <source>
        <dbReference type="ARBA" id="ARBA00022692"/>
    </source>
</evidence>
<gene>
    <name evidence="15" type="ORF">KDA_04520</name>
</gene>
<evidence type="ECO:0000256" key="5">
    <source>
        <dbReference type="ARBA" id="ARBA00022553"/>
    </source>
</evidence>
<keyword evidence="4" id="KW-1003">Cell membrane</keyword>
<protein>
    <recommendedName>
        <fullName evidence="3">histidine kinase</fullName>
        <ecNumber evidence="3">2.7.13.3</ecNumber>
    </recommendedName>
</protein>
<keyword evidence="11 12" id="KW-0472">Membrane</keyword>
<keyword evidence="8" id="KW-0418">Kinase</keyword>
<dbReference type="GO" id="GO:0005886">
    <property type="term" value="C:plasma membrane"/>
    <property type="evidence" value="ECO:0007669"/>
    <property type="project" value="UniProtKB-SubCell"/>
</dbReference>
<evidence type="ECO:0000256" key="10">
    <source>
        <dbReference type="ARBA" id="ARBA00023012"/>
    </source>
</evidence>
<dbReference type="GO" id="GO:0000155">
    <property type="term" value="F:phosphorelay sensor kinase activity"/>
    <property type="evidence" value="ECO:0007669"/>
    <property type="project" value="InterPro"/>
</dbReference>
<dbReference type="CDD" id="cd16917">
    <property type="entry name" value="HATPase_UhpB-NarQ-NarX-like"/>
    <property type="match status" value="1"/>
</dbReference>
<dbReference type="InterPro" id="IPR050482">
    <property type="entry name" value="Sensor_HK_TwoCompSys"/>
</dbReference>
<dbReference type="SUPFAM" id="SSF158472">
    <property type="entry name" value="HAMP domain-like"/>
    <property type="match status" value="1"/>
</dbReference>
<evidence type="ECO:0000256" key="1">
    <source>
        <dbReference type="ARBA" id="ARBA00000085"/>
    </source>
</evidence>
<evidence type="ECO:0000256" key="3">
    <source>
        <dbReference type="ARBA" id="ARBA00012438"/>
    </source>
</evidence>
<dbReference type="EMBL" id="BIFT01000001">
    <property type="protein sequence ID" value="GCE24968.1"/>
    <property type="molecule type" value="Genomic_DNA"/>
</dbReference>
<dbReference type="RefSeq" id="WP_126625613.1">
    <property type="nucleotide sequence ID" value="NZ_BIFT01000001.1"/>
</dbReference>
<proteinExistence type="predicted"/>
<dbReference type="PANTHER" id="PTHR24421:SF37">
    <property type="entry name" value="SENSOR HISTIDINE KINASE NARS"/>
    <property type="match status" value="1"/>
</dbReference>
<evidence type="ECO:0000256" key="8">
    <source>
        <dbReference type="ARBA" id="ARBA00022777"/>
    </source>
</evidence>
<dbReference type="InterPro" id="IPR036890">
    <property type="entry name" value="HATPase_C_sf"/>
</dbReference>
<evidence type="ECO:0000256" key="12">
    <source>
        <dbReference type="SAM" id="Phobius"/>
    </source>
</evidence>
<evidence type="ECO:0000259" key="13">
    <source>
        <dbReference type="PROSITE" id="PS50109"/>
    </source>
</evidence>
<dbReference type="Proteomes" id="UP000287171">
    <property type="component" value="Unassembled WGS sequence"/>
</dbReference>
<dbReference type="InterPro" id="IPR005467">
    <property type="entry name" value="His_kinase_dom"/>
</dbReference>
<feature type="domain" description="HAMP" evidence="14">
    <location>
        <begin position="223"/>
        <end position="275"/>
    </location>
</feature>
<feature type="domain" description="Histidine kinase" evidence="13">
    <location>
        <begin position="288"/>
        <end position="482"/>
    </location>
</feature>
<organism evidence="15 16">
    <name type="scientific">Dictyobacter alpinus</name>
    <dbReference type="NCBI Taxonomy" id="2014873"/>
    <lineage>
        <taxon>Bacteria</taxon>
        <taxon>Bacillati</taxon>
        <taxon>Chloroflexota</taxon>
        <taxon>Ktedonobacteria</taxon>
        <taxon>Ktedonobacterales</taxon>
        <taxon>Dictyobacteraceae</taxon>
        <taxon>Dictyobacter</taxon>
    </lineage>
</organism>
<evidence type="ECO:0000259" key="14">
    <source>
        <dbReference type="PROSITE" id="PS50885"/>
    </source>
</evidence>
<dbReference type="SUPFAM" id="SSF55874">
    <property type="entry name" value="ATPase domain of HSP90 chaperone/DNA topoisomerase II/histidine kinase"/>
    <property type="match status" value="1"/>
</dbReference>
<dbReference type="Pfam" id="PF02518">
    <property type="entry name" value="HATPase_c"/>
    <property type="match status" value="1"/>
</dbReference>
<evidence type="ECO:0000313" key="16">
    <source>
        <dbReference type="Proteomes" id="UP000287171"/>
    </source>
</evidence>
<dbReference type="Gene3D" id="1.20.5.1930">
    <property type="match status" value="1"/>
</dbReference>
<feature type="transmembrane region" description="Helical" evidence="12">
    <location>
        <begin position="20"/>
        <end position="46"/>
    </location>
</feature>
<evidence type="ECO:0000256" key="4">
    <source>
        <dbReference type="ARBA" id="ARBA00022475"/>
    </source>
</evidence>
<dbReference type="InterPro" id="IPR003594">
    <property type="entry name" value="HATPase_dom"/>
</dbReference>
<evidence type="ECO:0000256" key="2">
    <source>
        <dbReference type="ARBA" id="ARBA00004651"/>
    </source>
</evidence>
<dbReference type="PROSITE" id="PS50109">
    <property type="entry name" value="HIS_KIN"/>
    <property type="match status" value="1"/>
</dbReference>
<dbReference type="Pfam" id="PF00672">
    <property type="entry name" value="HAMP"/>
    <property type="match status" value="1"/>
</dbReference>